<keyword evidence="2" id="KW-1185">Reference proteome</keyword>
<evidence type="ECO:0000313" key="2">
    <source>
        <dbReference type="Proteomes" id="UP001528850"/>
    </source>
</evidence>
<evidence type="ECO:0008006" key="3">
    <source>
        <dbReference type="Google" id="ProtNLM"/>
    </source>
</evidence>
<sequence length="282" mass="32432">MQLPRPEVDDLRLIEKVVAERQNGRNRLYFAGIEDAWKRRAQQYLAAGGNPEVVKPWPDVAEQDVKTRYLTLYNSPDDDAVQKAVLEKLRERTLQLCPACGEDGTPNTLDHYLPKDDYPEFSILAANLFPMCDICQGHKGTDTLDDMGRRLFLHPYFDQLLNQQVMQLKMGLPFASPKSMTLEAHDDLCPTLKPVVSRHLENLQLESRYNHYFRDEHVRLLGNVTDIREAELDVTQQLVLFRNNARRKSINSWGHIFYDAVLRNNALMNFLALTPLPLLSAS</sequence>
<protein>
    <recommendedName>
        <fullName evidence="3">HNH endonuclease</fullName>
    </recommendedName>
</protein>
<organism evidence="1 2">
    <name type="scientific">Luteibacter sahnii</name>
    <dbReference type="NCBI Taxonomy" id="3021977"/>
    <lineage>
        <taxon>Bacteria</taxon>
        <taxon>Pseudomonadati</taxon>
        <taxon>Pseudomonadota</taxon>
        <taxon>Gammaproteobacteria</taxon>
        <taxon>Lysobacterales</taxon>
        <taxon>Rhodanobacteraceae</taxon>
        <taxon>Luteibacter</taxon>
    </lineage>
</organism>
<name>A0ABT6BCU8_9GAMM</name>
<dbReference type="Gene3D" id="1.10.30.50">
    <property type="match status" value="1"/>
</dbReference>
<dbReference type="Proteomes" id="UP001528850">
    <property type="component" value="Unassembled WGS sequence"/>
</dbReference>
<comment type="caution">
    <text evidence="1">The sequence shown here is derived from an EMBL/GenBank/DDBJ whole genome shotgun (WGS) entry which is preliminary data.</text>
</comment>
<dbReference type="EMBL" id="JARJJS010000003">
    <property type="protein sequence ID" value="MDF4025956.1"/>
    <property type="molecule type" value="Genomic_DNA"/>
</dbReference>
<evidence type="ECO:0000313" key="1">
    <source>
        <dbReference type="EMBL" id="MDF4025956.1"/>
    </source>
</evidence>
<proteinExistence type="predicted"/>
<reference evidence="1 2" key="1">
    <citation type="journal article" date="2024" name="Curr. Microbiol.">
        <title>Luteibacter sahnii sp. nov., A Novel Yellow-Colored Xanthomonadin Pigment Producing Probiotic Bacterium from Healthy Rice Seed Microbiome.</title>
        <authorList>
            <person name="Jaiswal G."/>
            <person name="Rana R."/>
            <person name="Nayak P.K."/>
            <person name="Chouhan R."/>
            <person name="Gandhi S.G."/>
            <person name="Patel H.K."/>
            <person name="Patil P.B."/>
        </authorList>
    </citation>
    <scope>NUCLEOTIDE SEQUENCE [LARGE SCALE GENOMIC DNA]</scope>
    <source>
        <strain evidence="1 2">PPL201</strain>
    </source>
</reference>
<accession>A0ABT6BCU8</accession>
<gene>
    <name evidence="1" type="ORF">P3W24_13340</name>
</gene>